<dbReference type="AlphaFoldDB" id="A0A9W5Y7T9"/>
<keyword evidence="1" id="KW-1133">Transmembrane helix</keyword>
<evidence type="ECO:0000313" key="2">
    <source>
        <dbReference type="EMBL" id="GKX27914.1"/>
    </source>
</evidence>
<reference evidence="2" key="1">
    <citation type="submission" date="2022-06" db="EMBL/GenBank/DDBJ databases">
        <title>Vallitalea longa sp. nov., an anaerobic bacterium isolated from marine sediment.</title>
        <authorList>
            <person name="Hirano S."/>
            <person name="Terahara T."/>
            <person name="Mori K."/>
            <person name="Hamada M."/>
            <person name="Matsumoto R."/>
            <person name="Kobayashi T."/>
        </authorList>
    </citation>
    <scope>NUCLEOTIDE SEQUENCE</scope>
    <source>
        <strain evidence="2">SH18-1</strain>
    </source>
</reference>
<sequence length="89" mass="10378">MYKKQVFRYSCFAFIFSFIVLLFTPFITGFLSNSIDYTEANKYGLATGVIAFFGGLISFLIAYSIYRQEHPVQYKNNLNDFDDTENDHE</sequence>
<dbReference type="Proteomes" id="UP001144256">
    <property type="component" value="Unassembled WGS sequence"/>
</dbReference>
<keyword evidence="1" id="KW-0472">Membrane</keyword>
<keyword evidence="1" id="KW-0812">Transmembrane</keyword>
<evidence type="ECO:0000313" key="3">
    <source>
        <dbReference type="Proteomes" id="UP001144256"/>
    </source>
</evidence>
<dbReference type="EMBL" id="BRLB01000001">
    <property type="protein sequence ID" value="GKX27914.1"/>
    <property type="molecule type" value="Genomic_DNA"/>
</dbReference>
<keyword evidence="3" id="KW-1185">Reference proteome</keyword>
<organism evidence="2 3">
    <name type="scientific">Vallitalea longa</name>
    <dbReference type="NCBI Taxonomy" id="2936439"/>
    <lineage>
        <taxon>Bacteria</taxon>
        <taxon>Bacillati</taxon>
        <taxon>Bacillota</taxon>
        <taxon>Clostridia</taxon>
        <taxon>Lachnospirales</taxon>
        <taxon>Vallitaleaceae</taxon>
        <taxon>Vallitalea</taxon>
    </lineage>
</organism>
<dbReference type="RefSeq" id="WP_281811686.1">
    <property type="nucleotide sequence ID" value="NZ_BRLB01000001.1"/>
</dbReference>
<gene>
    <name evidence="2" type="ORF">SH1V18_03940</name>
</gene>
<evidence type="ECO:0000256" key="1">
    <source>
        <dbReference type="SAM" id="Phobius"/>
    </source>
</evidence>
<accession>A0A9W5Y7T9</accession>
<name>A0A9W5Y7T9_9FIRM</name>
<feature type="transmembrane region" description="Helical" evidence="1">
    <location>
        <begin position="12"/>
        <end position="31"/>
    </location>
</feature>
<comment type="caution">
    <text evidence="2">The sequence shown here is derived from an EMBL/GenBank/DDBJ whole genome shotgun (WGS) entry which is preliminary data.</text>
</comment>
<feature type="transmembrane region" description="Helical" evidence="1">
    <location>
        <begin position="43"/>
        <end position="66"/>
    </location>
</feature>
<protein>
    <submittedName>
        <fullName evidence="2">Uncharacterized protein</fullName>
    </submittedName>
</protein>
<proteinExistence type="predicted"/>